<gene>
    <name evidence="2" type="ORF">P875_00033783</name>
</gene>
<proteinExistence type="predicted"/>
<name>A0A0F0I850_ASPPU</name>
<dbReference type="Proteomes" id="UP000033540">
    <property type="component" value="Unassembled WGS sequence"/>
</dbReference>
<dbReference type="EMBL" id="JZEE01000574">
    <property type="protein sequence ID" value="KJK63336.1"/>
    <property type="molecule type" value="Genomic_DNA"/>
</dbReference>
<feature type="signal peptide" evidence="1">
    <location>
        <begin position="1"/>
        <end position="30"/>
    </location>
</feature>
<protein>
    <submittedName>
        <fullName evidence="2">Uncharacterized protein</fullName>
    </submittedName>
</protein>
<dbReference type="AlphaFoldDB" id="A0A0F0I850"/>
<evidence type="ECO:0000313" key="3">
    <source>
        <dbReference type="Proteomes" id="UP000033540"/>
    </source>
</evidence>
<evidence type="ECO:0000313" key="2">
    <source>
        <dbReference type="EMBL" id="KJK63336.1"/>
    </source>
</evidence>
<feature type="chain" id="PRO_5002443080" evidence="1">
    <location>
        <begin position="31"/>
        <end position="273"/>
    </location>
</feature>
<organism evidence="2 3">
    <name type="scientific">Aspergillus parasiticus (strain ATCC 56775 / NRRL 5862 / SRRC 143 / SU-1)</name>
    <dbReference type="NCBI Taxonomy" id="1403190"/>
    <lineage>
        <taxon>Eukaryota</taxon>
        <taxon>Fungi</taxon>
        <taxon>Dikarya</taxon>
        <taxon>Ascomycota</taxon>
        <taxon>Pezizomycotina</taxon>
        <taxon>Eurotiomycetes</taxon>
        <taxon>Eurotiomycetidae</taxon>
        <taxon>Eurotiales</taxon>
        <taxon>Aspergillaceae</taxon>
        <taxon>Aspergillus</taxon>
        <taxon>Aspergillus subgen. Circumdati</taxon>
    </lineage>
</organism>
<dbReference type="OrthoDB" id="4524870at2759"/>
<reference evidence="2 3" key="1">
    <citation type="submission" date="2015-02" db="EMBL/GenBank/DDBJ databases">
        <title>Draft genome sequence of Aspergillus parasiticus SU-1.</title>
        <authorList>
            <person name="Yu J."/>
            <person name="Fedorova N."/>
            <person name="Yin Y."/>
            <person name="Losada L."/>
            <person name="Zafar N."/>
            <person name="Taujale R."/>
            <person name="Ehrlich K.C."/>
            <person name="Bhatnagar D."/>
            <person name="Cleveland T.E."/>
            <person name="Bennett J.W."/>
            <person name="Nierman W.C."/>
        </authorList>
    </citation>
    <scope>NUCLEOTIDE SEQUENCE [LARGE SCALE GENOMIC DNA]</scope>
    <source>
        <strain evidence="3">ATCC 56775 / NRRL 5862 / SRRC 143 / SU-1</strain>
    </source>
</reference>
<accession>A0A0F0I850</accession>
<comment type="caution">
    <text evidence="2">The sequence shown here is derived from an EMBL/GenBank/DDBJ whole genome shotgun (WGS) entry which is preliminary data.</text>
</comment>
<evidence type="ECO:0000256" key="1">
    <source>
        <dbReference type="SAM" id="SignalP"/>
    </source>
</evidence>
<keyword evidence="1" id="KW-0732">Signal</keyword>
<sequence length="273" mass="29740">MADPWGMRSTFRPCLVLLAMLSTILQPGLAQICSFWDGGCVDPYAQTAVSFDFSPLFLDDLTLYYAYDANSRGKGNEPMTKASFWMGYAAHHVDSSAITANRTLEVGLRVGNLTGTPSGGTNGCDGVWGPQCSMNLKETFKEAIYQLSAKGEYYTFPLDTVLHEMLVNPPSLPNCPPPFFDVQRIPVKPFASETVNDKVALMSTSGSSDDPWKTWYIDNMTAKQQADQVAVAIISRSPSYDSPPLKSKDDVQIELVCLQAPSTGSSSSNQDST</sequence>